<evidence type="ECO:0000313" key="3">
    <source>
        <dbReference type="EMBL" id="UYQ63080.1"/>
    </source>
</evidence>
<dbReference type="SUPFAM" id="SSF51004">
    <property type="entry name" value="C-terminal (heme d1) domain of cytochrome cd1-nitrite reductase"/>
    <property type="match status" value="1"/>
</dbReference>
<dbReference type="InterPro" id="IPR011048">
    <property type="entry name" value="Haem_d1_sf"/>
</dbReference>
<dbReference type="RefSeq" id="WP_264245063.1">
    <property type="nucleotide sequence ID" value="NZ_CP107567.1"/>
</dbReference>
<evidence type="ECO:0000256" key="1">
    <source>
        <dbReference type="SAM" id="SignalP"/>
    </source>
</evidence>
<keyword evidence="4" id="KW-1185">Reference proteome</keyword>
<protein>
    <recommendedName>
        <fullName evidence="2">FlgD/Vpr Ig-like domain-containing protein</fullName>
    </recommendedName>
</protein>
<dbReference type="SUPFAM" id="SSF63825">
    <property type="entry name" value="YWTD domain"/>
    <property type="match status" value="1"/>
</dbReference>
<accession>A0ABY6I7W3</accession>
<dbReference type="InterPro" id="IPR025965">
    <property type="entry name" value="FlgD/Vpr_Ig-like"/>
</dbReference>
<keyword evidence="1" id="KW-0732">Signal</keyword>
<feature type="domain" description="FlgD/Vpr Ig-like" evidence="2">
    <location>
        <begin position="683"/>
        <end position="748"/>
    </location>
</feature>
<feature type="signal peptide" evidence="1">
    <location>
        <begin position="1"/>
        <end position="32"/>
    </location>
</feature>
<sequence>MPRSALLRHSVAAVAAAALFAGIGPLVPVAAAADGDSVVFPAAVAAEPRNVVPLAAGPNGYLRYEQGVGQFWTSWDGETTPVVNEQEGPETGGVYGAGSDVVAALGFNRPGIYGTVRLWDVTAGTNSYVTVPDGHRYVGTFGDRVVTQGRSAWHVLRLVNGSLQDTPVTGWPEGSGWPARAAAGDAHGALTAYTLNGVARPVWIDLASGQARPVSTDVTAQGVNFVHSPTEVVEWTKDDKVRFYAKGEAGSSGPLPLTATTELAHSEGDMLLGVVGERLIVARATGAGGSAPYRVVSVPRAGGEETTVFAYGRKHALAAPDGGLLIVAGSSAGDLGLQRIRSEGSGTTAAELVDIAPATSKPRSFSFSHGRLESLERMPDESNAFRSRTVSVTGALSAGATEERGDLGIPLKDCNDSGGCPEIFATGDGRTVIQPAAQSAAKPVVVAPGGTKGVDLAPGFESFRVTYVSGRYAIGSGFTGLDYDTYVPVTAIDLDTGKRLATFPLNNDYKDFTLYGDTLWAAGKVAGTVVGYDVRTGAVKRTVDLKSGCRAEFLKVTAHWLSWDCAGLPRKGGVFDLDTNTNRTYTEPFSDLGDGYVVGWGEGPEVTVTDIRGSEPVVKGTYRLSEFNYETGPFAVDTATGRLAYQKNAAGDVEVADLGVPASPLAHIDADVPAAHATDGGKSPWAPRWWLSKPAASWQLEITDAAGGPVRTVQGGEARGVIAAAWDGKDTEGRIANPGTYNWTLKAAPADGAGPALELTGSMGLEAGAGTYRPLTPTRLMDTRTGLGVPKAKVGARETVTLQVTGKSGIPASGVTSVVMNVTATGATSSSYVSVYPNGTQRTSASNLNVRAGETRPNLVVVPVVNGKVNFYNNAGSLNLIADVSGYFTASGEGSTYEPVTPTRLMDTRIGLGVPKAKVGPAKTVTLQVTGKGGVPASGVTAVVMNVTATGATATSYVSVYPNGTTRTSASSLNVVTGQTVPNLVVVPVVNGKVNFYNNAGSVNLIADVSGYFTAADTGSVYRPLTPTRFMDTRTGLGAPQAKVGAGKTVTLQVTGKNGVPATGVTAVVMNVTGTSPTASTYVAVYPNGTTRTSASNLNLVAGQTAPNLVVVPVVNGKVSFYNNAGSVNLIADVAGYYVD</sequence>
<dbReference type="EMBL" id="CP107567">
    <property type="protein sequence ID" value="UYQ63080.1"/>
    <property type="molecule type" value="Genomic_DNA"/>
</dbReference>
<evidence type="ECO:0000313" key="4">
    <source>
        <dbReference type="Proteomes" id="UP001163878"/>
    </source>
</evidence>
<organism evidence="3 4">
    <name type="scientific">Streptomyces peucetius</name>
    <dbReference type="NCBI Taxonomy" id="1950"/>
    <lineage>
        <taxon>Bacteria</taxon>
        <taxon>Bacillati</taxon>
        <taxon>Actinomycetota</taxon>
        <taxon>Actinomycetes</taxon>
        <taxon>Kitasatosporales</taxon>
        <taxon>Streptomycetaceae</taxon>
        <taxon>Streptomyces</taxon>
    </lineage>
</organism>
<dbReference type="Pfam" id="PF13860">
    <property type="entry name" value="FlgD_ig"/>
    <property type="match status" value="1"/>
</dbReference>
<dbReference type="Gene3D" id="2.60.40.4070">
    <property type="match status" value="1"/>
</dbReference>
<evidence type="ECO:0000259" key="2">
    <source>
        <dbReference type="Pfam" id="PF13860"/>
    </source>
</evidence>
<gene>
    <name evidence="3" type="ORF">OGH68_17360</name>
</gene>
<dbReference type="Proteomes" id="UP001163878">
    <property type="component" value="Chromosome"/>
</dbReference>
<proteinExistence type="predicted"/>
<name>A0ABY6I7W3_STRPE</name>
<feature type="chain" id="PRO_5045858284" description="FlgD/Vpr Ig-like domain-containing protein" evidence="1">
    <location>
        <begin position="33"/>
        <end position="1140"/>
    </location>
</feature>
<reference evidence="3" key="1">
    <citation type="submission" date="2022-10" db="EMBL/GenBank/DDBJ databases">
        <title>Cytochrome P450 Catalyzes Benzene Ring Formation in the Biosynthesis of Trialkyl-Substituted Aromatic Polyketides.</title>
        <authorList>
            <person name="Zhao E."/>
            <person name="Ge H."/>
        </authorList>
    </citation>
    <scope>NUCLEOTIDE SEQUENCE</scope>
    <source>
        <strain evidence="3">NA0869</strain>
    </source>
</reference>